<gene>
    <name evidence="9" type="ORF">C4520_08635</name>
</gene>
<dbReference type="InterPro" id="IPR001789">
    <property type="entry name" value="Sig_transdc_resp-reg_receiver"/>
</dbReference>
<dbReference type="InterPro" id="IPR003607">
    <property type="entry name" value="HD/PDEase_dom"/>
</dbReference>
<evidence type="ECO:0000256" key="6">
    <source>
        <dbReference type="PROSITE-ProRule" id="PRU00169"/>
    </source>
</evidence>
<feature type="domain" description="Response regulatory" evidence="7">
    <location>
        <begin position="5"/>
        <end position="121"/>
    </location>
</feature>
<dbReference type="FunFam" id="3.40.50.2300:FF:000001">
    <property type="entry name" value="DNA-binding response regulator PhoB"/>
    <property type="match status" value="1"/>
</dbReference>
<dbReference type="AlphaFoldDB" id="A0A3A4P2C3"/>
<dbReference type="GO" id="GO:0003677">
    <property type="term" value="F:DNA binding"/>
    <property type="evidence" value="ECO:0007669"/>
    <property type="project" value="UniProtKB-KW"/>
</dbReference>
<evidence type="ECO:0000313" key="10">
    <source>
        <dbReference type="Proteomes" id="UP000265882"/>
    </source>
</evidence>
<dbReference type="SUPFAM" id="SSF52172">
    <property type="entry name" value="CheY-like"/>
    <property type="match status" value="1"/>
</dbReference>
<accession>A0A3A4P2C3</accession>
<keyword evidence="3" id="KW-0805">Transcription regulation</keyword>
<dbReference type="SMART" id="SM00471">
    <property type="entry name" value="HDc"/>
    <property type="match status" value="1"/>
</dbReference>
<evidence type="ECO:0000256" key="5">
    <source>
        <dbReference type="ARBA" id="ARBA00023163"/>
    </source>
</evidence>
<evidence type="ECO:0000256" key="3">
    <source>
        <dbReference type="ARBA" id="ARBA00023015"/>
    </source>
</evidence>
<evidence type="ECO:0000313" key="9">
    <source>
        <dbReference type="EMBL" id="RJP22114.1"/>
    </source>
</evidence>
<evidence type="ECO:0000259" key="8">
    <source>
        <dbReference type="PROSITE" id="PS51832"/>
    </source>
</evidence>
<organism evidence="9 10">
    <name type="scientific">Abyssobacteria bacterium (strain SURF_5)</name>
    <dbReference type="NCBI Taxonomy" id="2093360"/>
    <lineage>
        <taxon>Bacteria</taxon>
        <taxon>Pseudomonadati</taxon>
        <taxon>Candidatus Hydrogenedentota</taxon>
        <taxon>Candidatus Abyssobacteria</taxon>
    </lineage>
</organism>
<dbReference type="Pfam" id="PF13487">
    <property type="entry name" value="HD_5"/>
    <property type="match status" value="1"/>
</dbReference>
<feature type="modified residue" description="4-aspartylphosphate" evidence="6">
    <location>
        <position position="54"/>
    </location>
</feature>
<dbReference type="GO" id="GO:0000160">
    <property type="term" value="P:phosphorelay signal transduction system"/>
    <property type="evidence" value="ECO:0007669"/>
    <property type="project" value="UniProtKB-KW"/>
</dbReference>
<feature type="domain" description="HD-GYP" evidence="8">
    <location>
        <begin position="129"/>
        <end position="325"/>
    </location>
</feature>
<evidence type="ECO:0000256" key="2">
    <source>
        <dbReference type="ARBA" id="ARBA00023012"/>
    </source>
</evidence>
<dbReference type="PROSITE" id="PS51832">
    <property type="entry name" value="HD_GYP"/>
    <property type="match status" value="1"/>
</dbReference>
<evidence type="ECO:0000256" key="1">
    <source>
        <dbReference type="ARBA" id="ARBA00022553"/>
    </source>
</evidence>
<dbReference type="InterPro" id="IPR037522">
    <property type="entry name" value="HD_GYP_dom"/>
</dbReference>
<proteinExistence type="predicted"/>
<protein>
    <submittedName>
        <fullName evidence="9">Response regulator</fullName>
    </submittedName>
</protein>
<comment type="caution">
    <text evidence="9">The sequence shown here is derived from an EMBL/GenBank/DDBJ whole genome shotgun (WGS) entry which is preliminary data.</text>
</comment>
<dbReference type="CDD" id="cd00077">
    <property type="entry name" value="HDc"/>
    <property type="match status" value="1"/>
</dbReference>
<keyword evidence="4" id="KW-0238">DNA-binding</keyword>
<evidence type="ECO:0000259" key="7">
    <source>
        <dbReference type="PROSITE" id="PS50110"/>
    </source>
</evidence>
<dbReference type="Proteomes" id="UP000265882">
    <property type="component" value="Unassembled WGS sequence"/>
</dbReference>
<keyword evidence="1 6" id="KW-0597">Phosphoprotein</keyword>
<dbReference type="Gene3D" id="3.40.50.2300">
    <property type="match status" value="1"/>
</dbReference>
<name>A0A3A4P2C3_ABYX5</name>
<sequence>MPEPKILVVDDEKTVVEIHKKLLEKRGYHVIVAYNGAEALTKVASEEPDLVLTDVSMPEMDGLQLCERLKGTKTTRLIPIIMLTAMDDFDNKIRGIETGADDFLAKPVRPRELYARVQSLLRIKNLTDNLESAETVIFSLANAIEAKDVFTKGHTDRVSSLARRIGEYIGMSETETENLEKGGILHDIGKIGIRDTILNKPGKLTDEEFEEIKKHPETGEKICRPLRSLEPVLPIIKCHHERFDGSGYPLGLAGEQIPLPARIVALVDVYEALRSKRAYRDAMPHAEAMAILLRETAESKFDPEVLKKFEEMMNFEPELRQTFGKLRKKPHTPVFP</sequence>
<dbReference type="PROSITE" id="PS50110">
    <property type="entry name" value="RESPONSE_REGULATORY"/>
    <property type="match status" value="1"/>
</dbReference>
<evidence type="ECO:0000256" key="4">
    <source>
        <dbReference type="ARBA" id="ARBA00023125"/>
    </source>
</evidence>
<dbReference type="SUPFAM" id="SSF109604">
    <property type="entry name" value="HD-domain/PDEase-like"/>
    <property type="match status" value="1"/>
</dbReference>
<dbReference type="InterPro" id="IPR052020">
    <property type="entry name" value="Cyclic_di-GMP/3'3'-cGAMP_PDE"/>
</dbReference>
<dbReference type="InterPro" id="IPR011006">
    <property type="entry name" value="CheY-like_superfamily"/>
</dbReference>
<keyword evidence="5" id="KW-0804">Transcription</keyword>
<dbReference type="Pfam" id="PF00072">
    <property type="entry name" value="Response_reg"/>
    <property type="match status" value="1"/>
</dbReference>
<reference evidence="9 10" key="1">
    <citation type="journal article" date="2017" name="ISME J.">
        <title>Energy and carbon metabolisms in a deep terrestrial subsurface fluid microbial community.</title>
        <authorList>
            <person name="Momper L."/>
            <person name="Jungbluth S.P."/>
            <person name="Lee M.D."/>
            <person name="Amend J.P."/>
        </authorList>
    </citation>
    <scope>NUCLEOTIDE SEQUENCE [LARGE SCALE GENOMIC DNA]</scope>
    <source>
        <strain evidence="9">SURF_5</strain>
    </source>
</reference>
<dbReference type="Gene3D" id="1.10.3210.10">
    <property type="entry name" value="Hypothetical protein af1432"/>
    <property type="match status" value="1"/>
</dbReference>
<keyword evidence="2" id="KW-0902">Two-component regulatory system</keyword>
<dbReference type="SMART" id="SM00448">
    <property type="entry name" value="REC"/>
    <property type="match status" value="1"/>
</dbReference>
<dbReference type="PANTHER" id="PTHR45228">
    <property type="entry name" value="CYCLIC DI-GMP PHOSPHODIESTERASE TM_0186-RELATED"/>
    <property type="match status" value="1"/>
</dbReference>
<dbReference type="EMBL" id="QZKU01000061">
    <property type="protein sequence ID" value="RJP22114.1"/>
    <property type="molecule type" value="Genomic_DNA"/>
</dbReference>